<feature type="binding site" evidence="10">
    <location>
        <position position="408"/>
    </location>
    <ligand>
        <name>substrate</name>
    </ligand>
</feature>
<evidence type="ECO:0000256" key="7">
    <source>
        <dbReference type="ARBA" id="ARBA00023004"/>
    </source>
</evidence>
<feature type="binding site" evidence="10">
    <location>
        <position position="556"/>
    </location>
    <ligand>
        <name>[4Fe-4S] cluster</name>
        <dbReference type="ChEBI" id="CHEBI:49883"/>
        <note>4Fe-4S-S-AdoMet</note>
    </ligand>
</feature>
<dbReference type="SFLD" id="SFLDG01114">
    <property type="entry name" value="phosphomethylpyrimidine_syntha"/>
    <property type="match status" value="1"/>
</dbReference>
<dbReference type="EC" id="4.1.99.17" evidence="10"/>
<evidence type="ECO:0000256" key="9">
    <source>
        <dbReference type="ARBA" id="ARBA00023239"/>
    </source>
</evidence>
<dbReference type="SFLD" id="SFLDS00113">
    <property type="entry name" value="Radical_SAM_Phosphomethylpyrim"/>
    <property type="match status" value="1"/>
</dbReference>
<dbReference type="GO" id="GO:0009228">
    <property type="term" value="P:thiamine biosynthetic process"/>
    <property type="evidence" value="ECO:0007669"/>
    <property type="project" value="UniProtKB-UniRule"/>
</dbReference>
<keyword evidence="6 10" id="KW-0784">Thiamine biosynthesis</keyword>
<dbReference type="GO" id="GO:0009229">
    <property type="term" value="P:thiamine diphosphate biosynthetic process"/>
    <property type="evidence" value="ECO:0007669"/>
    <property type="project" value="UniProtKB-UniRule"/>
</dbReference>
<feature type="binding site" evidence="10">
    <location>
        <position position="564"/>
    </location>
    <ligand>
        <name>[4Fe-4S] cluster</name>
        <dbReference type="ChEBI" id="CHEBI:49883"/>
        <note>4Fe-4S-S-AdoMet</note>
    </ligand>
</feature>
<feature type="binding site" evidence="10">
    <location>
        <position position="243"/>
    </location>
    <ligand>
        <name>substrate</name>
    </ligand>
</feature>
<keyword evidence="2 10" id="KW-0004">4Fe-4S</keyword>
<dbReference type="Gene3D" id="3.20.20.540">
    <property type="entry name" value="Radical SAM ThiC family, central domain"/>
    <property type="match status" value="1"/>
</dbReference>
<comment type="caution">
    <text evidence="12">The sequence shown here is derived from an EMBL/GenBank/DDBJ whole genome shotgun (WGS) entry which is preliminary data.</text>
</comment>
<keyword evidence="4 10" id="KW-0479">Metal-binding</keyword>
<dbReference type="NCBIfam" id="NF006763">
    <property type="entry name" value="PRK09284.1"/>
    <property type="match status" value="1"/>
</dbReference>
<evidence type="ECO:0000256" key="6">
    <source>
        <dbReference type="ARBA" id="ARBA00022977"/>
    </source>
</evidence>
<dbReference type="Pfam" id="PF13667">
    <property type="entry name" value="ThiC-associated"/>
    <property type="match status" value="1"/>
</dbReference>
<evidence type="ECO:0000259" key="11">
    <source>
        <dbReference type="Pfam" id="PF13667"/>
    </source>
</evidence>
<dbReference type="GO" id="GO:0070284">
    <property type="term" value="F:phosphomethylpyrimidine synthase activity"/>
    <property type="evidence" value="ECO:0007669"/>
    <property type="project" value="UniProtKB-EC"/>
</dbReference>
<proteinExistence type="inferred from homology"/>
<feature type="binding site" evidence="10">
    <location>
        <begin position="328"/>
        <end position="330"/>
    </location>
    <ligand>
        <name>substrate</name>
    </ligand>
</feature>
<dbReference type="InterPro" id="IPR002817">
    <property type="entry name" value="ThiC/BzaA/B"/>
</dbReference>
<evidence type="ECO:0000256" key="5">
    <source>
        <dbReference type="ARBA" id="ARBA00022833"/>
    </source>
</evidence>
<comment type="pathway">
    <text evidence="10">Cofactor biosynthesis; thiamine diphosphate biosynthesis.</text>
</comment>
<organism evidence="12 13">
    <name type="scientific">Candidatus Geothrix skivensis</name>
    <dbReference type="NCBI Taxonomy" id="2954439"/>
    <lineage>
        <taxon>Bacteria</taxon>
        <taxon>Pseudomonadati</taxon>
        <taxon>Acidobacteriota</taxon>
        <taxon>Holophagae</taxon>
        <taxon>Holophagales</taxon>
        <taxon>Holophagaceae</taxon>
        <taxon>Geothrix</taxon>
    </lineage>
</organism>
<dbReference type="Gene3D" id="6.10.250.620">
    <property type="match status" value="1"/>
</dbReference>
<evidence type="ECO:0000313" key="13">
    <source>
        <dbReference type="Proteomes" id="UP000886657"/>
    </source>
</evidence>
<protein>
    <recommendedName>
        <fullName evidence="10">Phosphomethylpyrimidine synthase</fullName>
        <ecNumber evidence="10">4.1.99.17</ecNumber>
    </recommendedName>
    <alternativeName>
        <fullName evidence="10">Hydroxymethylpyrimidine phosphate synthase</fullName>
        <shortName evidence="10">HMP-P synthase</shortName>
        <shortName evidence="10">HMP-phosphate synthase</shortName>
        <shortName evidence="10">HMPP synthase</shortName>
    </alternativeName>
    <alternativeName>
        <fullName evidence="10">Thiamine biosynthesis protein ThiC</fullName>
    </alternativeName>
</protein>
<gene>
    <name evidence="10 12" type="primary">thiC</name>
    <name evidence="12" type="ORF">IPP58_10995</name>
</gene>
<dbReference type="HAMAP" id="MF_00089">
    <property type="entry name" value="ThiC"/>
    <property type="match status" value="1"/>
</dbReference>
<dbReference type="Proteomes" id="UP000886657">
    <property type="component" value="Unassembled WGS sequence"/>
</dbReference>
<dbReference type="Pfam" id="PF01964">
    <property type="entry name" value="ThiC_Rad_SAM"/>
    <property type="match status" value="1"/>
</dbReference>
<evidence type="ECO:0000256" key="8">
    <source>
        <dbReference type="ARBA" id="ARBA00023014"/>
    </source>
</evidence>
<evidence type="ECO:0000256" key="3">
    <source>
        <dbReference type="ARBA" id="ARBA00022691"/>
    </source>
</evidence>
<feature type="binding site" evidence="10">
    <location>
        <position position="272"/>
    </location>
    <ligand>
        <name>substrate</name>
    </ligand>
</feature>
<comment type="similarity">
    <text evidence="10">Belongs to the ThiC family.</text>
</comment>
<evidence type="ECO:0000256" key="1">
    <source>
        <dbReference type="ARBA" id="ARBA00003175"/>
    </source>
</evidence>
<sequence length="609" mass="67836">MQSNPALAPVDGSVLAACLKPFPASQKIHVAGTLPGVRVPFRQISLHATRDFQDRLTENEPVVLYDTSGPYTDASVTIDVAKGLRPLRQDWIQTRGDVEELQGATSLYRKLRERDKDLDAIRFHADRKPLRAKAGRNVSQMHYAKQGIVTPEMEFIAIRENLGREAAGLKSRITPEFVRDEVARGRAIIPANINHPETEPMIIGRNFLVKINANIGNSAVASSIEEEVEKMAWSIRWGADTVMDLSTGQNIHETREWILRNSPVPIGTVPIYQALEKVNGKAEDLTWEIFRDTLIEQAEQGVDYFTIHAGVRLRYIPMTAKRVTGIVSRGGSILAKWCLAHHQENFLYTHFEDICEIMKTYDVAFSLGDGLRPGSTADANDEAQFGELETLGELTKIAWKHDVQVMIEGPGHVPMHLIQENMTKQLEVCDEAPFYTLGPLTTDIAPGYDHITSAIGAAMIGWYGCAMLCYVTPKEHLGLPNKKDVKDGVIAYKIAAHAADLAKGHPGAHLWDDAMSKARFEFRWEDQFNLALDPDTAREFHDETLPAEGAKSAHFCSMCGPHFCSMRISDDVRQYAEAHGYNEEEALAKGMEEMAETFVKKGSEVYLPG</sequence>
<dbReference type="NCBIfam" id="TIGR00190">
    <property type="entry name" value="thiC"/>
    <property type="match status" value="1"/>
</dbReference>
<accession>A0A9D7SGE9</accession>
<comment type="cofactor">
    <cofactor evidence="10">
        <name>[4Fe-4S] cluster</name>
        <dbReference type="ChEBI" id="CHEBI:49883"/>
    </cofactor>
    <text evidence="10">Binds 1 [4Fe-4S] cluster per subunit. The cluster is coordinated with 3 cysteines and an exchangeable S-adenosyl-L-methionine.</text>
</comment>
<feature type="binding site" evidence="10">
    <location>
        <position position="559"/>
    </location>
    <ligand>
        <name>[4Fe-4S] cluster</name>
        <dbReference type="ChEBI" id="CHEBI:49883"/>
        <note>4Fe-4S-S-AdoMet</note>
    </ligand>
</feature>
<evidence type="ECO:0000313" key="12">
    <source>
        <dbReference type="EMBL" id="MBK9797005.1"/>
    </source>
</evidence>
<keyword evidence="7 10" id="KW-0408">Iron</keyword>
<feature type="binding site" evidence="10">
    <location>
        <position position="476"/>
    </location>
    <ligand>
        <name>Zn(2+)</name>
        <dbReference type="ChEBI" id="CHEBI:29105"/>
    </ligand>
</feature>
<dbReference type="GO" id="GO:0005829">
    <property type="term" value="C:cytosol"/>
    <property type="evidence" value="ECO:0007669"/>
    <property type="project" value="TreeGrafter"/>
</dbReference>
<feature type="binding site" evidence="10">
    <location>
        <position position="214"/>
    </location>
    <ligand>
        <name>substrate</name>
    </ligand>
</feature>
<dbReference type="GO" id="GO:0008270">
    <property type="term" value="F:zinc ion binding"/>
    <property type="evidence" value="ECO:0007669"/>
    <property type="project" value="UniProtKB-UniRule"/>
</dbReference>
<feature type="binding site" evidence="10">
    <location>
        <position position="435"/>
    </location>
    <ligand>
        <name>substrate</name>
    </ligand>
</feature>
<reference evidence="12" key="1">
    <citation type="submission" date="2020-10" db="EMBL/GenBank/DDBJ databases">
        <title>Connecting structure to function with the recovery of over 1000 high-quality activated sludge metagenome-assembled genomes encoding full-length rRNA genes using long-read sequencing.</title>
        <authorList>
            <person name="Singleton C.M."/>
            <person name="Petriglieri F."/>
            <person name="Kristensen J.M."/>
            <person name="Kirkegaard R.H."/>
            <person name="Michaelsen T.Y."/>
            <person name="Andersen M.H."/>
            <person name="Karst S.M."/>
            <person name="Dueholm M.S."/>
            <person name="Nielsen P.H."/>
            <person name="Albertsen M."/>
        </authorList>
    </citation>
    <scope>NUCLEOTIDE SEQUENCE</scope>
    <source>
        <strain evidence="12">Skiv_18-Q3-R9-52_MAXAC.067</strain>
    </source>
</reference>
<dbReference type="InterPro" id="IPR038521">
    <property type="entry name" value="ThiC/Bza_core_dom"/>
</dbReference>
<dbReference type="GO" id="GO:0051539">
    <property type="term" value="F:4 iron, 4 sulfur cluster binding"/>
    <property type="evidence" value="ECO:0007669"/>
    <property type="project" value="UniProtKB-KW"/>
</dbReference>
<feature type="domain" description="ThiC-associated" evidence="11">
    <location>
        <begin position="21"/>
        <end position="99"/>
    </location>
</feature>
<dbReference type="FunFam" id="3.20.20.540:FF:000001">
    <property type="entry name" value="Phosphomethylpyrimidine synthase"/>
    <property type="match status" value="1"/>
</dbReference>
<feature type="binding site" evidence="10">
    <location>
        <position position="412"/>
    </location>
    <ligand>
        <name>Zn(2+)</name>
        <dbReference type="ChEBI" id="CHEBI:29105"/>
    </ligand>
</feature>
<keyword evidence="3 10" id="KW-0949">S-adenosyl-L-methionine</keyword>
<keyword evidence="8 10" id="KW-0411">Iron-sulfur</keyword>
<comment type="catalytic activity">
    <reaction evidence="10">
        <text>5-amino-1-(5-phospho-beta-D-ribosyl)imidazole + S-adenosyl-L-methionine = 4-amino-2-methyl-5-(phosphooxymethyl)pyrimidine + CO + 5'-deoxyadenosine + formate + L-methionine + 3 H(+)</text>
        <dbReference type="Rhea" id="RHEA:24840"/>
        <dbReference type="ChEBI" id="CHEBI:15378"/>
        <dbReference type="ChEBI" id="CHEBI:15740"/>
        <dbReference type="ChEBI" id="CHEBI:17245"/>
        <dbReference type="ChEBI" id="CHEBI:17319"/>
        <dbReference type="ChEBI" id="CHEBI:57844"/>
        <dbReference type="ChEBI" id="CHEBI:58354"/>
        <dbReference type="ChEBI" id="CHEBI:59789"/>
        <dbReference type="ChEBI" id="CHEBI:137981"/>
        <dbReference type="EC" id="4.1.99.17"/>
    </reaction>
</comment>
<dbReference type="InterPro" id="IPR025747">
    <property type="entry name" value="ThiC-associated_dom"/>
</dbReference>
<name>A0A9D7SGE9_9BACT</name>
<evidence type="ECO:0000256" key="2">
    <source>
        <dbReference type="ARBA" id="ARBA00022485"/>
    </source>
</evidence>
<dbReference type="EMBL" id="JADKIO010000008">
    <property type="protein sequence ID" value="MBK9797005.1"/>
    <property type="molecule type" value="Genomic_DNA"/>
</dbReference>
<dbReference type="PANTHER" id="PTHR30557">
    <property type="entry name" value="THIAMINE BIOSYNTHESIS PROTEIN THIC"/>
    <property type="match status" value="1"/>
</dbReference>
<dbReference type="InterPro" id="IPR037509">
    <property type="entry name" value="ThiC"/>
</dbReference>
<feature type="binding site" evidence="10">
    <location>
        <begin position="369"/>
        <end position="372"/>
    </location>
    <ligand>
        <name>substrate</name>
    </ligand>
</feature>
<evidence type="ECO:0000256" key="10">
    <source>
        <dbReference type="HAMAP-Rule" id="MF_00089"/>
    </source>
</evidence>
<dbReference type="PANTHER" id="PTHR30557:SF1">
    <property type="entry name" value="PHOSPHOMETHYLPYRIMIDINE SYNTHASE, CHLOROPLASTIC"/>
    <property type="match status" value="1"/>
</dbReference>
<evidence type="ECO:0000256" key="4">
    <source>
        <dbReference type="ARBA" id="ARBA00022723"/>
    </source>
</evidence>
<keyword evidence="5 10" id="KW-0862">Zinc</keyword>
<keyword evidence="9 10" id="KW-0456">Lyase</keyword>
<dbReference type="AlphaFoldDB" id="A0A9D7SGE9"/>
<dbReference type="NCBIfam" id="NF009895">
    <property type="entry name" value="PRK13352.1"/>
    <property type="match status" value="1"/>
</dbReference>
<dbReference type="SFLD" id="SFLDF00407">
    <property type="entry name" value="phosphomethylpyrimidine_syntha"/>
    <property type="match status" value="1"/>
</dbReference>
<comment type="function">
    <text evidence="1 10">Catalyzes the synthesis of the hydroxymethylpyrimidine phosphate (HMP-P) moiety of thiamine from aminoimidazole ribotide (AIR) in a radical S-adenosyl-L-methionine (SAM)-dependent reaction.</text>
</comment>
<feature type="binding site" evidence="10">
    <location>
        <position position="308"/>
    </location>
    <ligand>
        <name>substrate</name>
    </ligand>
</feature>